<accession>A0A7N0V3K7</accession>
<keyword evidence="3 4" id="KW-0687">Ribonucleoprotein</keyword>
<evidence type="ECO:0000256" key="1">
    <source>
        <dbReference type="ARBA" id="ARBA00009296"/>
    </source>
</evidence>
<keyword evidence="6" id="KW-1185">Reference proteome</keyword>
<dbReference type="GO" id="GO:1990904">
    <property type="term" value="C:ribonucleoprotein complex"/>
    <property type="evidence" value="ECO:0007669"/>
    <property type="project" value="UniProtKB-KW"/>
</dbReference>
<dbReference type="EnsemblPlants" id="Kaladp0099s0053.1.v1.1">
    <property type="protein sequence ID" value="Kaladp0099s0053.1.v1.1"/>
    <property type="gene ID" value="Kaladp0099s0053.v1.1"/>
</dbReference>
<organism evidence="5 6">
    <name type="scientific">Kalanchoe fedtschenkoi</name>
    <name type="common">Lavender scallops</name>
    <name type="synonym">South American air plant</name>
    <dbReference type="NCBI Taxonomy" id="63787"/>
    <lineage>
        <taxon>Eukaryota</taxon>
        <taxon>Viridiplantae</taxon>
        <taxon>Streptophyta</taxon>
        <taxon>Embryophyta</taxon>
        <taxon>Tracheophyta</taxon>
        <taxon>Spermatophyta</taxon>
        <taxon>Magnoliopsida</taxon>
        <taxon>eudicotyledons</taxon>
        <taxon>Gunneridae</taxon>
        <taxon>Pentapetalae</taxon>
        <taxon>Saxifragales</taxon>
        <taxon>Crassulaceae</taxon>
        <taxon>Kalanchoe</taxon>
    </lineage>
</organism>
<evidence type="ECO:0000313" key="6">
    <source>
        <dbReference type="Proteomes" id="UP000594263"/>
    </source>
</evidence>
<dbReference type="Pfam" id="PF01197">
    <property type="entry name" value="Ribosomal_L31"/>
    <property type="match status" value="1"/>
</dbReference>
<dbReference type="OMA" id="VYCNGEH"/>
<dbReference type="GO" id="GO:0005840">
    <property type="term" value="C:ribosome"/>
    <property type="evidence" value="ECO:0007669"/>
    <property type="project" value="UniProtKB-KW"/>
</dbReference>
<comment type="similarity">
    <text evidence="1">Belongs to the bacterial ribosomal protein bL31 family. Type A subfamily.</text>
</comment>
<sequence length="133" mass="14552">MASSSALTTSFLPSTASLAAPPAPKKASCGAQLRVECRKKDIHPQFYEDAKVYCNNELVMTTGGTKKEYVVDVWSGNHPFYLGSRSATMLDADQVEKFRKKYAGLDSIMQIPVLKGEIILPIKRKAAGKGKKK</sequence>
<dbReference type="GO" id="GO:0006412">
    <property type="term" value="P:translation"/>
    <property type="evidence" value="ECO:0007669"/>
    <property type="project" value="InterPro"/>
</dbReference>
<keyword evidence="2 4" id="KW-0689">Ribosomal protein</keyword>
<dbReference type="InterPro" id="IPR034704">
    <property type="entry name" value="Ribosomal_bL28/bL31-like_sf"/>
</dbReference>
<evidence type="ECO:0000256" key="2">
    <source>
        <dbReference type="ARBA" id="ARBA00022980"/>
    </source>
</evidence>
<dbReference type="NCBIfam" id="TIGR00105">
    <property type="entry name" value="L31"/>
    <property type="match status" value="1"/>
</dbReference>
<dbReference type="PANTHER" id="PTHR33280">
    <property type="entry name" value="50S RIBOSOMAL PROTEIN L31, CHLOROPLASTIC"/>
    <property type="match status" value="1"/>
</dbReference>
<dbReference type="Gramene" id="Kaladp0099s0053.1.v1.1">
    <property type="protein sequence ID" value="Kaladp0099s0053.1.v1.1"/>
    <property type="gene ID" value="Kaladp0099s0053.v1.1"/>
</dbReference>
<dbReference type="SUPFAM" id="SSF143800">
    <property type="entry name" value="L28p-like"/>
    <property type="match status" value="1"/>
</dbReference>
<dbReference type="InterPro" id="IPR042105">
    <property type="entry name" value="Ribosomal_bL31_sf"/>
</dbReference>
<evidence type="ECO:0000313" key="5">
    <source>
        <dbReference type="EnsemblPlants" id="Kaladp0099s0053.1.v1.1"/>
    </source>
</evidence>
<name>A0A7N0V3K7_KALFE</name>
<dbReference type="InterPro" id="IPR002150">
    <property type="entry name" value="Ribosomal_bL31"/>
</dbReference>
<dbReference type="PANTHER" id="PTHR33280:SF1">
    <property type="entry name" value="LARGE RIBOSOMAL SUBUNIT PROTEIN BL31C"/>
    <property type="match status" value="1"/>
</dbReference>
<dbReference type="PRINTS" id="PR01249">
    <property type="entry name" value="RIBOSOMALL31"/>
</dbReference>
<reference evidence="5" key="1">
    <citation type="submission" date="2021-01" db="UniProtKB">
        <authorList>
            <consortium name="EnsemblPlants"/>
        </authorList>
    </citation>
    <scope>IDENTIFICATION</scope>
</reference>
<evidence type="ECO:0000256" key="3">
    <source>
        <dbReference type="ARBA" id="ARBA00023274"/>
    </source>
</evidence>
<dbReference type="GO" id="GO:0003735">
    <property type="term" value="F:structural constituent of ribosome"/>
    <property type="evidence" value="ECO:0007669"/>
    <property type="project" value="InterPro"/>
</dbReference>
<dbReference type="Proteomes" id="UP000594263">
    <property type="component" value="Unplaced"/>
</dbReference>
<dbReference type="AlphaFoldDB" id="A0A7N0V3K7"/>
<dbReference type="Gene3D" id="4.10.830.30">
    <property type="entry name" value="Ribosomal protein L31"/>
    <property type="match status" value="1"/>
</dbReference>
<proteinExistence type="inferred from homology"/>
<protein>
    <recommendedName>
        <fullName evidence="4">50S ribosomal protein L31</fullName>
    </recommendedName>
</protein>
<evidence type="ECO:0000256" key="4">
    <source>
        <dbReference type="RuleBase" id="RU000564"/>
    </source>
</evidence>